<organism evidence="3 4">
    <name type="scientific">Penicillium canescens</name>
    <dbReference type="NCBI Taxonomy" id="5083"/>
    <lineage>
        <taxon>Eukaryota</taxon>
        <taxon>Fungi</taxon>
        <taxon>Dikarya</taxon>
        <taxon>Ascomycota</taxon>
        <taxon>Pezizomycotina</taxon>
        <taxon>Eurotiomycetes</taxon>
        <taxon>Eurotiomycetidae</taxon>
        <taxon>Eurotiales</taxon>
        <taxon>Aspergillaceae</taxon>
        <taxon>Penicillium</taxon>
    </lineage>
</organism>
<reference evidence="3" key="1">
    <citation type="journal article" date="2023" name="IMA Fungus">
        <title>Comparative genomic study of the Penicillium genus elucidates a diverse pangenome and 15 lateral gene transfer events.</title>
        <authorList>
            <person name="Petersen C."/>
            <person name="Sorensen T."/>
            <person name="Nielsen M.R."/>
            <person name="Sondergaard T.E."/>
            <person name="Sorensen J.L."/>
            <person name="Fitzpatrick D.A."/>
            <person name="Frisvad J.C."/>
            <person name="Nielsen K.L."/>
        </authorList>
    </citation>
    <scope>NUCLEOTIDE SEQUENCE</scope>
    <source>
        <strain evidence="3">IBT 15450</strain>
    </source>
</reference>
<keyword evidence="4" id="KW-1185">Reference proteome</keyword>
<keyword evidence="2" id="KW-0456">Lyase</keyword>
<dbReference type="Pfam" id="PF00221">
    <property type="entry name" value="Lyase_aromatic"/>
    <property type="match status" value="1"/>
</dbReference>
<evidence type="ECO:0000256" key="2">
    <source>
        <dbReference type="RuleBase" id="RU003954"/>
    </source>
</evidence>
<gene>
    <name evidence="3" type="ORF">N7460_012005</name>
</gene>
<dbReference type="InterPro" id="IPR024083">
    <property type="entry name" value="Fumarase/histidase_N"/>
</dbReference>
<accession>A0AAD6I1S4</accession>
<name>A0AAD6I1S4_PENCN</name>
<proteinExistence type="inferred from homology"/>
<dbReference type="Proteomes" id="UP001219568">
    <property type="component" value="Unassembled WGS sequence"/>
</dbReference>
<dbReference type="GO" id="GO:0016841">
    <property type="term" value="F:ammonia-lyase activity"/>
    <property type="evidence" value="ECO:0007669"/>
    <property type="project" value="InterPro"/>
</dbReference>
<sequence>MQPGQNKRSHLAVACEEWKKLQKYIAGQKVIIDGNSLDLAAVVAVSYHHVVPELTDEPSDLRRITASVDVLMDHLTKGYCVYGVNTGFGGSADSRTDKWVSLQAALLQLTQCGVLVSADKEGADGCEGPSTSVGPHAMPGSWVRATMVVRSNHSARGHSAVTIPVIQSILNLLAHRITPLVPLRGTVSASGDLMPLSYIAGAIQGSPDIFVKRDDDGKSPAKVSTALEALEAVGVSRTHFGPKEGLGLVNGTASSAALASLVMYETHQLAVLTQVLSAMAVEAVMGNSESFHPFIGAVRPHAGQIESARNIMALLQGSYMAKGVMSKKNRNETGLVQDRYALRSAPQWIGPQLEDLLLAHEQVATELNATADNPLVDTQTNDIYYGCNFQAASITSAMEKSRLSLQMLGKLLFAQSTEIITPELNNGLPTNLVADDPNCSFTMKGVDISMAAYMAELGYLTNPVSSHVQSAEMQNQSVNSMAFVSGRYTMQAVEVVSLMSASFIYIACQALDLRAMALSFLSSLPVIISSTLEREFSPVLSNTELATLAINVDKHMTSIWPTTSKLEASERCRILVDTSLATILQALVNRQSSKLFESATALDNWKARAFLVLVEAYQANLTRFIQQQHTEELLGIGSKLIYQTVRKELFVPFHQGFLEHPTVDSTMLNKREKKTVGGWISVIYEALRNGQLQKPLMLWMSENIA</sequence>
<comment type="similarity">
    <text evidence="1 2">Belongs to the PAL/histidase family.</text>
</comment>
<dbReference type="NCBIfam" id="TIGR01226">
    <property type="entry name" value="phe_am_lyase"/>
    <property type="match status" value="1"/>
</dbReference>
<dbReference type="AlphaFoldDB" id="A0AAD6I1S4"/>
<dbReference type="CDD" id="cd00332">
    <property type="entry name" value="PAL-HAL"/>
    <property type="match status" value="1"/>
</dbReference>
<evidence type="ECO:0000313" key="4">
    <source>
        <dbReference type="Proteomes" id="UP001219568"/>
    </source>
</evidence>
<dbReference type="InterPro" id="IPR022313">
    <property type="entry name" value="Phe/His_NH3-lyase_AS"/>
</dbReference>
<evidence type="ECO:0000256" key="1">
    <source>
        <dbReference type="ARBA" id="ARBA00007238"/>
    </source>
</evidence>
<comment type="caution">
    <text evidence="3">The sequence shown here is derived from an EMBL/GenBank/DDBJ whole genome shotgun (WGS) entry which is preliminary data.</text>
</comment>
<dbReference type="InterPro" id="IPR008948">
    <property type="entry name" value="L-Aspartase-like"/>
</dbReference>
<dbReference type="Gene3D" id="1.20.200.10">
    <property type="entry name" value="Fumarase/aspartase (Central domain)"/>
    <property type="match status" value="1"/>
</dbReference>
<dbReference type="InterPro" id="IPR001106">
    <property type="entry name" value="Aromatic_Lyase"/>
</dbReference>
<dbReference type="GO" id="GO:0005737">
    <property type="term" value="C:cytoplasm"/>
    <property type="evidence" value="ECO:0007669"/>
    <property type="project" value="InterPro"/>
</dbReference>
<reference evidence="3" key="2">
    <citation type="submission" date="2023-01" db="EMBL/GenBank/DDBJ databases">
        <authorList>
            <person name="Petersen C."/>
        </authorList>
    </citation>
    <scope>NUCLEOTIDE SEQUENCE</scope>
    <source>
        <strain evidence="3">IBT 15450</strain>
    </source>
</reference>
<dbReference type="Gene3D" id="1.10.274.20">
    <property type="entry name" value="Phenylalanine ammonia-lyase 1, domain 3"/>
    <property type="match status" value="1"/>
</dbReference>
<evidence type="ECO:0000313" key="3">
    <source>
        <dbReference type="EMBL" id="KAJ6027188.1"/>
    </source>
</evidence>
<dbReference type="EMBL" id="JAQJZL010000015">
    <property type="protein sequence ID" value="KAJ6027188.1"/>
    <property type="molecule type" value="Genomic_DNA"/>
</dbReference>
<dbReference type="Gene3D" id="1.10.275.10">
    <property type="entry name" value="Fumarase/aspartase (N-terminal domain)"/>
    <property type="match status" value="1"/>
</dbReference>
<dbReference type="InterPro" id="IPR005922">
    <property type="entry name" value="Phe_NH3-lyase"/>
</dbReference>
<dbReference type="PROSITE" id="PS00488">
    <property type="entry name" value="PAL_HISTIDASE"/>
    <property type="match status" value="1"/>
</dbReference>
<dbReference type="SUPFAM" id="SSF48557">
    <property type="entry name" value="L-aspartase-like"/>
    <property type="match status" value="1"/>
</dbReference>
<protein>
    <submittedName>
        <fullName evidence="3">Phenylalanine ammonia-lyase</fullName>
    </submittedName>
</protein>
<dbReference type="PANTHER" id="PTHR10362">
    <property type="entry name" value="HISTIDINE AMMONIA-LYASE"/>
    <property type="match status" value="1"/>
</dbReference>
<dbReference type="InterPro" id="IPR023144">
    <property type="entry name" value="Phe_NH3-lyase_shielding_dom_sf"/>
</dbReference>
<dbReference type="GO" id="GO:0006559">
    <property type="term" value="P:L-phenylalanine catabolic process"/>
    <property type="evidence" value="ECO:0007669"/>
    <property type="project" value="InterPro"/>
</dbReference>